<dbReference type="OrthoDB" id="425166at2759"/>
<dbReference type="Proteomes" id="UP000541610">
    <property type="component" value="Unassembled WGS sequence"/>
</dbReference>
<protein>
    <submittedName>
        <fullName evidence="2">Uncharacterized protein</fullName>
    </submittedName>
</protein>
<organism evidence="2 3">
    <name type="scientific">Perkinsus olseni</name>
    <name type="common">Perkinsus atlanticus</name>
    <dbReference type="NCBI Taxonomy" id="32597"/>
    <lineage>
        <taxon>Eukaryota</taxon>
        <taxon>Sar</taxon>
        <taxon>Alveolata</taxon>
        <taxon>Perkinsozoa</taxon>
        <taxon>Perkinsea</taxon>
        <taxon>Perkinsida</taxon>
        <taxon>Perkinsidae</taxon>
        <taxon>Perkinsus</taxon>
    </lineage>
</organism>
<dbReference type="EMBL" id="JABANP010000317">
    <property type="protein sequence ID" value="KAF4684339.1"/>
    <property type="molecule type" value="Genomic_DNA"/>
</dbReference>
<reference evidence="2 3" key="1">
    <citation type="submission" date="2020-04" db="EMBL/GenBank/DDBJ databases">
        <title>Perkinsus olseni comparative genomics.</title>
        <authorList>
            <person name="Bogema D.R."/>
        </authorList>
    </citation>
    <scope>NUCLEOTIDE SEQUENCE [LARGE SCALE GENOMIC DNA]</scope>
    <source>
        <strain evidence="2">00978-12</strain>
    </source>
</reference>
<name>A0A7J6NKD8_PEROL</name>
<keyword evidence="1" id="KW-0472">Membrane</keyword>
<evidence type="ECO:0000313" key="3">
    <source>
        <dbReference type="Proteomes" id="UP000541610"/>
    </source>
</evidence>
<keyword evidence="1" id="KW-0812">Transmembrane</keyword>
<proteinExistence type="predicted"/>
<evidence type="ECO:0000313" key="2">
    <source>
        <dbReference type="EMBL" id="KAF4684339.1"/>
    </source>
</evidence>
<keyword evidence="1" id="KW-1133">Transmembrane helix</keyword>
<feature type="transmembrane region" description="Helical" evidence="1">
    <location>
        <begin position="14"/>
        <end position="36"/>
    </location>
</feature>
<dbReference type="PROSITE" id="PS51257">
    <property type="entry name" value="PROKAR_LIPOPROTEIN"/>
    <property type="match status" value="1"/>
</dbReference>
<evidence type="ECO:0000256" key="1">
    <source>
        <dbReference type="SAM" id="Phobius"/>
    </source>
</evidence>
<sequence>MTSTTIKPPHTTTLLIYISMTMISLFVGGCYSYGGLNVRRPEGSHKILEAEAAPRANEDSCYAEVFGVHVVFNRVGDGVYEGVTMKCGNRAVRMAGVEGYSVMKEYLLRVEDAHGCNDVYNKFHRGDQYALIPTSQIYQQLEVCPSSSIGEFEWISTPQASFDKIKRKCGSDDSA</sequence>
<comment type="caution">
    <text evidence="2">The sequence shown here is derived from an EMBL/GenBank/DDBJ whole genome shotgun (WGS) entry which is preliminary data.</text>
</comment>
<gene>
    <name evidence="2" type="ORF">FOZ60_007965</name>
</gene>
<dbReference type="AlphaFoldDB" id="A0A7J6NKD8"/>
<accession>A0A7J6NKD8</accession>